<evidence type="ECO:0000313" key="2">
    <source>
        <dbReference type="Proteomes" id="UP000319897"/>
    </source>
</evidence>
<dbReference type="Proteomes" id="UP000319897">
    <property type="component" value="Unassembled WGS sequence"/>
</dbReference>
<dbReference type="RefSeq" id="WP_140927330.1">
    <property type="nucleotide sequence ID" value="NZ_VFSU01000016.1"/>
</dbReference>
<dbReference type="AlphaFoldDB" id="A0A501XQD5"/>
<organism evidence="1 2">
    <name type="scientific">Sandaracinobacter neustonicus</name>
    <dbReference type="NCBI Taxonomy" id="1715348"/>
    <lineage>
        <taxon>Bacteria</taxon>
        <taxon>Pseudomonadati</taxon>
        <taxon>Pseudomonadota</taxon>
        <taxon>Alphaproteobacteria</taxon>
        <taxon>Sphingomonadales</taxon>
        <taxon>Sphingosinicellaceae</taxon>
        <taxon>Sandaracinobacter</taxon>
    </lineage>
</organism>
<keyword evidence="2" id="KW-1185">Reference proteome</keyword>
<proteinExistence type="predicted"/>
<sequence>MSNDTVRALEVVAADFVGFSRVLQKVLTVELESFQGLSGQYGLYEDVDGVQARLLRLAAHIQSALETLRDNGFEDSGLWAASRQVELLDSLLEQLDRYVIVADLRGATLTSGDLLKKLQSWIKTLREWLTGVRKQLAAIAGEA</sequence>
<evidence type="ECO:0000313" key="1">
    <source>
        <dbReference type="EMBL" id="TPE62891.1"/>
    </source>
</evidence>
<dbReference type="EMBL" id="VFSU01000016">
    <property type="protein sequence ID" value="TPE62891.1"/>
    <property type="molecule type" value="Genomic_DNA"/>
</dbReference>
<gene>
    <name evidence="1" type="ORF">FJQ54_05070</name>
</gene>
<protein>
    <submittedName>
        <fullName evidence="1">Uncharacterized protein</fullName>
    </submittedName>
</protein>
<accession>A0A501XQD5</accession>
<reference evidence="1 2" key="1">
    <citation type="submission" date="2019-06" db="EMBL/GenBank/DDBJ databases">
        <authorList>
            <person name="Lee I."/>
            <person name="Jang G.I."/>
            <person name="Hwang C.Y."/>
        </authorList>
    </citation>
    <scope>NUCLEOTIDE SEQUENCE [LARGE SCALE GENOMIC DNA]</scope>
    <source>
        <strain evidence="1 2">PAMC 28131</strain>
    </source>
</reference>
<comment type="caution">
    <text evidence="1">The sequence shown here is derived from an EMBL/GenBank/DDBJ whole genome shotgun (WGS) entry which is preliminary data.</text>
</comment>
<name>A0A501XQD5_9SPHN</name>